<evidence type="ECO:0000313" key="1">
    <source>
        <dbReference type="EMBL" id="KAJ7607860.1"/>
    </source>
</evidence>
<evidence type="ECO:0008006" key="3">
    <source>
        <dbReference type="Google" id="ProtNLM"/>
    </source>
</evidence>
<gene>
    <name evidence="1" type="ORF">FB45DRAFT_877434</name>
</gene>
<dbReference type="EMBL" id="JARKIF010000047">
    <property type="protein sequence ID" value="KAJ7607860.1"/>
    <property type="molecule type" value="Genomic_DNA"/>
</dbReference>
<keyword evidence="2" id="KW-1185">Reference proteome</keyword>
<evidence type="ECO:0000313" key="2">
    <source>
        <dbReference type="Proteomes" id="UP001221142"/>
    </source>
</evidence>
<dbReference type="Proteomes" id="UP001221142">
    <property type="component" value="Unassembled WGS sequence"/>
</dbReference>
<protein>
    <recommendedName>
        <fullName evidence="3">F-box protein</fullName>
    </recommendedName>
</protein>
<organism evidence="1 2">
    <name type="scientific">Roridomyces roridus</name>
    <dbReference type="NCBI Taxonomy" id="1738132"/>
    <lineage>
        <taxon>Eukaryota</taxon>
        <taxon>Fungi</taxon>
        <taxon>Dikarya</taxon>
        <taxon>Basidiomycota</taxon>
        <taxon>Agaricomycotina</taxon>
        <taxon>Agaricomycetes</taxon>
        <taxon>Agaricomycetidae</taxon>
        <taxon>Agaricales</taxon>
        <taxon>Marasmiineae</taxon>
        <taxon>Mycenaceae</taxon>
        <taxon>Roridomyces</taxon>
    </lineage>
</organism>
<reference evidence="1" key="1">
    <citation type="submission" date="2023-03" db="EMBL/GenBank/DDBJ databases">
        <title>Massive genome expansion in bonnet fungi (Mycena s.s.) driven by repeated elements and novel gene families across ecological guilds.</title>
        <authorList>
            <consortium name="Lawrence Berkeley National Laboratory"/>
            <person name="Harder C.B."/>
            <person name="Miyauchi S."/>
            <person name="Viragh M."/>
            <person name="Kuo A."/>
            <person name="Thoen E."/>
            <person name="Andreopoulos B."/>
            <person name="Lu D."/>
            <person name="Skrede I."/>
            <person name="Drula E."/>
            <person name="Henrissat B."/>
            <person name="Morin E."/>
            <person name="Kohler A."/>
            <person name="Barry K."/>
            <person name="LaButti K."/>
            <person name="Morin E."/>
            <person name="Salamov A."/>
            <person name="Lipzen A."/>
            <person name="Mereny Z."/>
            <person name="Hegedus B."/>
            <person name="Baldrian P."/>
            <person name="Stursova M."/>
            <person name="Weitz H."/>
            <person name="Taylor A."/>
            <person name="Grigoriev I.V."/>
            <person name="Nagy L.G."/>
            <person name="Martin F."/>
            <person name="Kauserud H."/>
        </authorList>
    </citation>
    <scope>NUCLEOTIDE SEQUENCE</scope>
    <source>
        <strain evidence="1">9284</strain>
    </source>
</reference>
<sequence length="374" mass="42373">MDFANYDYALEAAAAHVERSVMLKIHFYALQKPDTSSQTRMLSYLIQYSLRWEELCIALTQDLMPLLPSLRHKIPSLRRSWVQVDGDLAENTAADQVDDFLQTADSLVEIGVSRCLSPGSFLPPTNQLTHYYADAPWDIHQGILRMNSSLVTAHINMFPDEPEWSTLACEVIPLSHFRCLFISHIESLAYFKTPLLNQITLDLLPDERDFFTALERFLTNSSSTLRRLGLRGMPDATLASKILRACPDLSELAIIVNPFTDHLAYETSSALVRLLIPTQESRLLPRLSRFHLAFEGTLLLDHELYAQMLESRWNIRPRVLQTATVCFQREPNPSGSAHPGLGALRCAGLDFTLTKVGNTQEYMAHWLCRPGWIG</sequence>
<accession>A0AAD7B2G1</accession>
<name>A0AAD7B2G1_9AGAR</name>
<dbReference type="AlphaFoldDB" id="A0AAD7B2G1"/>
<proteinExistence type="predicted"/>
<comment type="caution">
    <text evidence="1">The sequence shown here is derived from an EMBL/GenBank/DDBJ whole genome shotgun (WGS) entry which is preliminary data.</text>
</comment>